<organism evidence="1 2">
    <name type="scientific">Acetobacter orientalis</name>
    <dbReference type="NCBI Taxonomy" id="146474"/>
    <lineage>
        <taxon>Bacteria</taxon>
        <taxon>Pseudomonadati</taxon>
        <taxon>Pseudomonadota</taxon>
        <taxon>Alphaproteobacteria</taxon>
        <taxon>Acetobacterales</taxon>
        <taxon>Acetobacteraceae</taxon>
        <taxon>Acetobacter</taxon>
    </lineage>
</organism>
<keyword evidence="1" id="KW-0255">Endonuclease</keyword>
<keyword evidence="1" id="KW-0378">Hydrolase</keyword>
<keyword evidence="1" id="KW-0540">Nuclease</keyword>
<proteinExistence type="predicted"/>
<name>A0A2Z5ZM65_9PROT</name>
<geneLocation type="plasmid" evidence="2">
    <name>paof1 fan1 dna</name>
</geneLocation>
<dbReference type="GO" id="GO:0004519">
    <property type="term" value="F:endonuclease activity"/>
    <property type="evidence" value="ECO:0007669"/>
    <property type="project" value="UniProtKB-KW"/>
</dbReference>
<dbReference type="AlphaFoldDB" id="A0A2Z5ZM65"/>
<dbReference type="EMBL" id="AP018516">
    <property type="protein sequence ID" value="BBC81872.1"/>
    <property type="molecule type" value="Genomic_DNA"/>
</dbReference>
<dbReference type="Proteomes" id="UP000270034">
    <property type="component" value="Plasmid pAOF1"/>
</dbReference>
<accession>A0A2Z5ZM65</accession>
<dbReference type="KEGG" id="aot:AcetOri_orf00255p"/>
<sequence length="48" mass="5357">MRHILTDTFESAATACEKQSPEETVMDFLDIAGAYKKRAPCNFADFAD</sequence>
<reference evidence="1 2" key="1">
    <citation type="submission" date="2018-02" db="EMBL/GenBank/DDBJ databases">
        <title>Acetobacter orientalis genome.</title>
        <authorList>
            <person name="Nakashima N."/>
            <person name="Tamura T."/>
        </authorList>
    </citation>
    <scope>NUCLEOTIDE SEQUENCE [LARGE SCALE GENOMIC DNA]</scope>
    <source>
        <strain evidence="1 2">FAN1</strain>
        <plasmid evidence="2">paof1 fan1 dna</plasmid>
    </source>
</reference>
<gene>
    <name evidence="1" type="ORF">AcetOrient_orf00255p</name>
</gene>
<evidence type="ECO:0000313" key="2">
    <source>
        <dbReference type="Proteomes" id="UP000270034"/>
    </source>
</evidence>
<protein>
    <submittedName>
        <fullName evidence="1">Putative homing endonuclease</fullName>
    </submittedName>
</protein>
<keyword evidence="1" id="KW-0614">Plasmid</keyword>
<evidence type="ECO:0000313" key="1">
    <source>
        <dbReference type="EMBL" id="BBC81872.1"/>
    </source>
</evidence>